<dbReference type="EMBL" id="LR586016">
    <property type="protein sequence ID" value="VIP03966.1"/>
    <property type="molecule type" value="Genomic_DNA"/>
</dbReference>
<gene>
    <name evidence="1" type="ORF">GMBLW1_52270</name>
</gene>
<organism evidence="1">
    <name type="scientific">Tuwongella immobilis</name>
    <dbReference type="NCBI Taxonomy" id="692036"/>
    <lineage>
        <taxon>Bacteria</taxon>
        <taxon>Pseudomonadati</taxon>
        <taxon>Planctomycetota</taxon>
        <taxon>Planctomycetia</taxon>
        <taxon>Gemmatales</taxon>
        <taxon>Gemmataceae</taxon>
        <taxon>Tuwongella</taxon>
    </lineage>
</organism>
<dbReference type="EMBL" id="LR593887">
    <property type="protein sequence ID" value="VTS05299.1"/>
    <property type="molecule type" value="Genomic_DNA"/>
</dbReference>
<proteinExistence type="predicted"/>
<evidence type="ECO:0000313" key="1">
    <source>
        <dbReference type="EMBL" id="VIP03966.1"/>
    </source>
</evidence>
<name>A0A6C2YR58_9BACT</name>
<dbReference type="AlphaFoldDB" id="A0A6C2YR58"/>
<evidence type="ECO:0000313" key="2">
    <source>
        <dbReference type="Proteomes" id="UP000464378"/>
    </source>
</evidence>
<dbReference type="RefSeq" id="WP_162659109.1">
    <property type="nucleotide sequence ID" value="NZ_LR593887.1"/>
</dbReference>
<sequence>MNFQQDLKNGSLIGMAMSLVARTTNAAGSSVDLQGGELQHSAVLVAGAVTDGTHTVKLQESTDGTNNWADIEGASFSGFTSGAAQRVVQTINFKRGTRFVRATATVASATSGGVYGVLLIAQKKTTGGDPQLT</sequence>
<dbReference type="InParanoid" id="A0A6C2YR58"/>
<reference evidence="1" key="1">
    <citation type="submission" date="2019-04" db="EMBL/GenBank/DDBJ databases">
        <authorList>
            <consortium name="Science for Life Laboratories"/>
        </authorList>
    </citation>
    <scope>NUCLEOTIDE SEQUENCE</scope>
    <source>
        <strain evidence="1">MBLW1</strain>
    </source>
</reference>
<dbReference type="KEGG" id="tim:GMBLW1_52270"/>
<keyword evidence="2" id="KW-1185">Reference proteome</keyword>
<accession>A0A6C2YR58</accession>
<protein>
    <submittedName>
        <fullName evidence="1">Uncharacterized protein</fullName>
    </submittedName>
</protein>
<dbReference type="Proteomes" id="UP000464378">
    <property type="component" value="Chromosome"/>
</dbReference>